<dbReference type="GO" id="GO:0005886">
    <property type="term" value="C:plasma membrane"/>
    <property type="evidence" value="ECO:0007669"/>
    <property type="project" value="TreeGrafter"/>
</dbReference>
<dbReference type="GO" id="GO:0008506">
    <property type="term" value="F:sucrose:proton symporter activity"/>
    <property type="evidence" value="ECO:0007669"/>
    <property type="project" value="TreeGrafter"/>
</dbReference>
<evidence type="ECO:0000256" key="6">
    <source>
        <dbReference type="SAM" id="Phobius"/>
    </source>
</evidence>
<dbReference type="EMBL" id="PUHW01000115">
    <property type="protein sequence ID" value="KAG0688886.1"/>
    <property type="molecule type" value="Genomic_DNA"/>
</dbReference>
<comment type="subcellular location">
    <subcellularLocation>
        <location evidence="1">Membrane</location>
        <topology evidence="1">Multi-pass membrane protein</topology>
    </subcellularLocation>
</comment>
<feature type="transmembrane region" description="Helical" evidence="6">
    <location>
        <begin position="495"/>
        <end position="515"/>
    </location>
</feature>
<evidence type="ECO:0000256" key="2">
    <source>
        <dbReference type="ARBA" id="ARBA00022448"/>
    </source>
</evidence>
<accession>A0A9P6WKZ9</accession>
<evidence type="ECO:0000256" key="1">
    <source>
        <dbReference type="ARBA" id="ARBA00004141"/>
    </source>
</evidence>
<feature type="transmembrane region" description="Helical" evidence="6">
    <location>
        <begin position="293"/>
        <end position="316"/>
    </location>
</feature>
<feature type="transmembrane region" description="Helical" evidence="6">
    <location>
        <begin position="527"/>
        <end position="545"/>
    </location>
</feature>
<feature type="transmembrane region" description="Helical" evidence="6">
    <location>
        <begin position="93"/>
        <end position="112"/>
    </location>
</feature>
<feature type="transmembrane region" description="Helical" evidence="6">
    <location>
        <begin position="21"/>
        <end position="38"/>
    </location>
</feature>
<dbReference type="PANTHER" id="PTHR19432:SF35">
    <property type="entry name" value="SOLUTE CARRIER FAMILY 45 MEMBER 3 ISOFORM X1"/>
    <property type="match status" value="1"/>
</dbReference>
<dbReference type="AlphaFoldDB" id="A0A9P6WKZ9"/>
<evidence type="ECO:0000256" key="4">
    <source>
        <dbReference type="ARBA" id="ARBA00022989"/>
    </source>
</evidence>
<evidence type="ECO:0000313" key="7">
    <source>
        <dbReference type="EMBL" id="KAG0688886.1"/>
    </source>
</evidence>
<evidence type="ECO:0008006" key="9">
    <source>
        <dbReference type="Google" id="ProtNLM"/>
    </source>
</evidence>
<dbReference type="Gene3D" id="1.20.1250.20">
    <property type="entry name" value="MFS general substrate transporter like domains"/>
    <property type="match status" value="1"/>
</dbReference>
<sequence length="569" mass="64806">MPLPTSDSNEHQHLYNPQRSTFYIIILTLIVGALQLAWSTEFSEATPFLLSLGISKRVLSLVWLAGPLSGTIGQPIVGMLSDKCMLSFGKRRIFIFIGCLSTSLSLLALSHSSEIINFLISPFTNDDKTIKLLIIIFACLGIYILDFSIAIIQASSRALIVDVVPTDQQQIANAWAARMIGIFNLIGFWIGTLKLTNLFPFLGDNQFKILSILVVLIMVSITMFCLYYIKERNPQTDLTLITQRQLQNDKFKDLGIDPTKSSVWIQLKNFFKEIFYSFSSIPIQVKTVCYAQLFAWIGYFPLLFYTTSYVGELYLYNKGYPNPSLIPPELKRDLLDQSTRVGTYALLSNSIVTLIFVTILPSILDNLSKRKLVIHDKFNLRSLWIYSHITFTICTLFTFFISNYKQAIVLFAFTGIPWGCAVWIPFTLISEEISRIKDIIAIQIYFRQQTEGSSITEYDAPDIDSENSIYCKKVLIDYYDNIEYDSGILLSLHNVFVSAPQMLSSFASSILFTLLHKSHDDNSYDTSLSWVFRFGGLMAIGAWYISRKVKTNEQLYDDDKLLALSMEFY</sequence>
<reference evidence="7" key="1">
    <citation type="submission" date="2020-11" db="EMBL/GenBank/DDBJ databases">
        <title>Kefir isolates.</title>
        <authorList>
            <person name="Marcisauskas S."/>
            <person name="Kim Y."/>
            <person name="Blasche S."/>
        </authorList>
    </citation>
    <scope>NUCLEOTIDE SEQUENCE</scope>
    <source>
        <strain evidence="7">Olga-1</strain>
    </source>
</reference>
<keyword evidence="2" id="KW-0813">Transport</keyword>
<dbReference type="Pfam" id="PF07690">
    <property type="entry name" value="MFS_1"/>
    <property type="match status" value="1"/>
</dbReference>
<keyword evidence="5 6" id="KW-0472">Membrane</keyword>
<dbReference type="PANTHER" id="PTHR19432">
    <property type="entry name" value="SUGAR TRANSPORTER"/>
    <property type="match status" value="1"/>
</dbReference>
<protein>
    <recommendedName>
        <fullName evidence="9">General alpha-glucoside permease</fullName>
    </recommendedName>
</protein>
<evidence type="ECO:0000256" key="5">
    <source>
        <dbReference type="ARBA" id="ARBA00023136"/>
    </source>
</evidence>
<dbReference type="InterPro" id="IPR036259">
    <property type="entry name" value="MFS_trans_sf"/>
</dbReference>
<feature type="transmembrane region" description="Helical" evidence="6">
    <location>
        <begin position="132"/>
        <end position="154"/>
    </location>
</feature>
<feature type="transmembrane region" description="Helical" evidence="6">
    <location>
        <begin position="58"/>
        <end position="81"/>
    </location>
</feature>
<comment type="caution">
    <text evidence="7">The sequence shown here is derived from an EMBL/GenBank/DDBJ whole genome shotgun (WGS) entry which is preliminary data.</text>
</comment>
<feature type="transmembrane region" description="Helical" evidence="6">
    <location>
        <begin position="175"/>
        <end position="195"/>
    </location>
</feature>
<feature type="transmembrane region" description="Helical" evidence="6">
    <location>
        <begin position="383"/>
        <end position="401"/>
    </location>
</feature>
<proteinExistence type="predicted"/>
<name>A0A9P6WKZ9_9ASCO</name>
<keyword evidence="8" id="KW-1185">Reference proteome</keyword>
<evidence type="ECO:0000256" key="3">
    <source>
        <dbReference type="ARBA" id="ARBA00022692"/>
    </source>
</evidence>
<gene>
    <name evidence="7" type="ORF">C6P40_000385</name>
</gene>
<organism evidence="7 8">
    <name type="scientific">Pichia californica</name>
    <dbReference type="NCBI Taxonomy" id="460514"/>
    <lineage>
        <taxon>Eukaryota</taxon>
        <taxon>Fungi</taxon>
        <taxon>Dikarya</taxon>
        <taxon>Ascomycota</taxon>
        <taxon>Saccharomycotina</taxon>
        <taxon>Pichiomycetes</taxon>
        <taxon>Pichiales</taxon>
        <taxon>Pichiaceae</taxon>
        <taxon>Pichia</taxon>
    </lineage>
</organism>
<feature type="transmembrane region" description="Helical" evidence="6">
    <location>
        <begin position="407"/>
        <end position="429"/>
    </location>
</feature>
<keyword evidence="3 6" id="KW-0812">Transmembrane</keyword>
<dbReference type="SUPFAM" id="SSF103473">
    <property type="entry name" value="MFS general substrate transporter"/>
    <property type="match status" value="1"/>
</dbReference>
<dbReference type="InterPro" id="IPR011701">
    <property type="entry name" value="MFS"/>
</dbReference>
<feature type="transmembrane region" description="Helical" evidence="6">
    <location>
        <begin position="207"/>
        <end position="229"/>
    </location>
</feature>
<feature type="transmembrane region" description="Helical" evidence="6">
    <location>
        <begin position="341"/>
        <end position="363"/>
    </location>
</feature>
<dbReference type="Proteomes" id="UP000697127">
    <property type="component" value="Unassembled WGS sequence"/>
</dbReference>
<dbReference type="OrthoDB" id="28755at2759"/>
<keyword evidence="4 6" id="KW-1133">Transmembrane helix</keyword>
<evidence type="ECO:0000313" key="8">
    <source>
        <dbReference type="Proteomes" id="UP000697127"/>
    </source>
</evidence>